<accession>A0A212JTI3</accession>
<comment type="catalytic activity">
    <reaction evidence="4">
        <text>N(2)-acetyl-L-ornithine + 2-oxoglutarate = N-acetyl-L-glutamate 5-semialdehyde + L-glutamate</text>
        <dbReference type="Rhea" id="RHEA:18049"/>
        <dbReference type="ChEBI" id="CHEBI:16810"/>
        <dbReference type="ChEBI" id="CHEBI:29123"/>
        <dbReference type="ChEBI" id="CHEBI:29985"/>
        <dbReference type="ChEBI" id="CHEBI:57805"/>
        <dbReference type="EC" id="2.6.1.11"/>
    </reaction>
</comment>
<dbReference type="HAMAP" id="MF_01107">
    <property type="entry name" value="ArgD_aminotrans_3"/>
    <property type="match status" value="1"/>
</dbReference>
<keyword evidence="4" id="KW-0963">Cytoplasm</keyword>
<dbReference type="InterPro" id="IPR015422">
    <property type="entry name" value="PyrdxlP-dep_Trfase_small"/>
</dbReference>
<evidence type="ECO:0000256" key="1">
    <source>
        <dbReference type="ARBA" id="ARBA00022576"/>
    </source>
</evidence>
<keyword evidence="4" id="KW-0055">Arginine biosynthesis</keyword>
<feature type="binding site" evidence="4">
    <location>
        <begin position="216"/>
        <end position="219"/>
    </location>
    <ligand>
        <name>pyridoxal 5'-phosphate</name>
        <dbReference type="ChEBI" id="CHEBI:597326"/>
    </ligand>
</feature>
<evidence type="ECO:0000256" key="4">
    <source>
        <dbReference type="HAMAP-Rule" id="MF_01107"/>
    </source>
</evidence>
<dbReference type="EC" id="2.6.1.11" evidence="4"/>
<evidence type="ECO:0000313" key="5">
    <source>
        <dbReference type="EMBL" id="SBW02687.1"/>
    </source>
</evidence>
<feature type="modified residue" description="N6-(pyridoxal phosphate)lysine" evidence="4">
    <location>
        <position position="245"/>
    </location>
</feature>
<dbReference type="NCBIfam" id="TIGR00707">
    <property type="entry name" value="argD"/>
    <property type="match status" value="1"/>
</dbReference>
<dbReference type="Gene3D" id="3.90.1150.10">
    <property type="entry name" value="Aspartate Aminotransferase, domain 1"/>
    <property type="match status" value="1"/>
</dbReference>
<dbReference type="InterPro" id="IPR015421">
    <property type="entry name" value="PyrdxlP-dep_Trfase_major"/>
</dbReference>
<feature type="binding site" evidence="4">
    <location>
        <position position="274"/>
    </location>
    <ligand>
        <name>pyridoxal 5'-phosphate</name>
        <dbReference type="ChEBI" id="CHEBI:597326"/>
    </ligand>
</feature>
<organism evidence="5">
    <name type="scientific">uncultured Alphaproteobacteria bacterium</name>
    <dbReference type="NCBI Taxonomy" id="91750"/>
    <lineage>
        <taxon>Bacteria</taxon>
        <taxon>Pseudomonadati</taxon>
        <taxon>Pseudomonadota</taxon>
        <taxon>Alphaproteobacteria</taxon>
        <taxon>environmental samples</taxon>
    </lineage>
</organism>
<dbReference type="Pfam" id="PF00202">
    <property type="entry name" value="Aminotran_3"/>
    <property type="match status" value="1"/>
</dbReference>
<keyword evidence="1 4" id="KW-0032">Aminotransferase</keyword>
<dbReference type="NCBIfam" id="NF002325">
    <property type="entry name" value="PRK01278.1"/>
    <property type="match status" value="1"/>
</dbReference>
<dbReference type="GO" id="GO:0030170">
    <property type="term" value="F:pyridoxal phosphate binding"/>
    <property type="evidence" value="ECO:0007669"/>
    <property type="project" value="InterPro"/>
</dbReference>
<dbReference type="FunFam" id="3.40.640.10:FF:000004">
    <property type="entry name" value="Acetylornithine aminotransferase"/>
    <property type="match status" value="1"/>
</dbReference>
<dbReference type="GO" id="GO:0006526">
    <property type="term" value="P:L-arginine biosynthetic process"/>
    <property type="evidence" value="ECO:0007669"/>
    <property type="project" value="UniProtKB-UniRule"/>
</dbReference>
<feature type="binding site" evidence="4">
    <location>
        <position position="134"/>
    </location>
    <ligand>
        <name>N(2)-acetyl-L-ornithine</name>
        <dbReference type="ChEBI" id="CHEBI:57805"/>
    </ligand>
</feature>
<keyword evidence="2 4" id="KW-0808">Transferase</keyword>
<dbReference type="PANTHER" id="PTHR11986">
    <property type="entry name" value="AMINOTRANSFERASE CLASS III"/>
    <property type="match status" value="1"/>
</dbReference>
<comment type="similarity">
    <text evidence="4">Belongs to the class-III pyridoxal-phosphate-dependent aminotransferase family. ArgD subfamily.</text>
</comment>
<feature type="binding site" evidence="4">
    <location>
        <position position="273"/>
    </location>
    <ligand>
        <name>N(2)-acetyl-L-ornithine</name>
        <dbReference type="ChEBI" id="CHEBI:57805"/>
    </ligand>
</feature>
<dbReference type="AlphaFoldDB" id="A0A212JTI3"/>
<comment type="subcellular location">
    <subcellularLocation>
        <location evidence="4">Cytoplasm</location>
    </subcellularLocation>
</comment>
<dbReference type="UniPathway" id="UPA00068">
    <property type="reaction ID" value="UER00109"/>
</dbReference>
<dbReference type="InterPro" id="IPR050103">
    <property type="entry name" value="Class-III_PLP-dep_AT"/>
</dbReference>
<keyword evidence="3 4" id="KW-0663">Pyridoxal phosphate</keyword>
<dbReference type="CDD" id="cd00610">
    <property type="entry name" value="OAT_like"/>
    <property type="match status" value="1"/>
</dbReference>
<dbReference type="PIRSF" id="PIRSF000521">
    <property type="entry name" value="Transaminase_4ab_Lys_Orn"/>
    <property type="match status" value="1"/>
</dbReference>
<evidence type="ECO:0000256" key="2">
    <source>
        <dbReference type="ARBA" id="ARBA00022679"/>
    </source>
</evidence>
<dbReference type="Gene3D" id="3.40.640.10">
    <property type="entry name" value="Type I PLP-dependent aspartate aminotransferase-like (Major domain)"/>
    <property type="match status" value="1"/>
</dbReference>
<dbReference type="PANTHER" id="PTHR11986:SF113">
    <property type="entry name" value="SUCCINYLORNITHINE TRANSAMINASE"/>
    <property type="match status" value="1"/>
</dbReference>
<dbReference type="EMBL" id="FLUO01000001">
    <property type="protein sequence ID" value="SBW02687.1"/>
    <property type="molecule type" value="Genomic_DNA"/>
</dbReference>
<dbReference type="GO" id="GO:0003992">
    <property type="term" value="F:N2-acetyl-L-ornithine:2-oxoglutarate 5-aminotransferase activity"/>
    <property type="evidence" value="ECO:0007669"/>
    <property type="project" value="UniProtKB-UniRule"/>
</dbReference>
<dbReference type="InterPro" id="IPR015424">
    <property type="entry name" value="PyrdxlP-dep_Trfase"/>
</dbReference>
<comment type="subunit">
    <text evidence="4">Homodimer.</text>
</comment>
<comment type="pathway">
    <text evidence="4">Amino-acid biosynthesis; L-arginine biosynthesis; N(2)-acetyl-L-ornithine from L-glutamate: step 4/4.</text>
</comment>
<dbReference type="InterPro" id="IPR004636">
    <property type="entry name" value="AcOrn/SuccOrn_fam"/>
</dbReference>
<dbReference type="SUPFAM" id="SSF53383">
    <property type="entry name" value="PLP-dependent transferases"/>
    <property type="match status" value="1"/>
</dbReference>
<proteinExistence type="inferred from homology"/>
<dbReference type="InterPro" id="IPR049704">
    <property type="entry name" value="Aminotrans_3_PPA_site"/>
</dbReference>
<reference evidence="5" key="1">
    <citation type="submission" date="2016-04" db="EMBL/GenBank/DDBJ databases">
        <authorList>
            <person name="Evans L.H."/>
            <person name="Alamgir A."/>
            <person name="Owens N."/>
            <person name="Weber N.D."/>
            <person name="Virtaneva K."/>
            <person name="Barbian K."/>
            <person name="Babar A."/>
            <person name="Rosenke K."/>
        </authorList>
    </citation>
    <scope>NUCLEOTIDE SEQUENCE</scope>
    <source>
        <strain evidence="5">86</strain>
    </source>
</reference>
<feature type="binding site" evidence="4">
    <location>
        <position position="131"/>
    </location>
    <ligand>
        <name>pyridoxal 5'-phosphate</name>
        <dbReference type="ChEBI" id="CHEBI:597326"/>
    </ligand>
</feature>
<keyword evidence="4" id="KW-0028">Amino-acid biosynthesis</keyword>
<feature type="binding site" evidence="4">
    <location>
        <begin position="98"/>
        <end position="99"/>
    </location>
    <ligand>
        <name>pyridoxal 5'-phosphate</name>
        <dbReference type="ChEBI" id="CHEBI:597326"/>
    </ligand>
</feature>
<protein>
    <recommendedName>
        <fullName evidence="4">Acetylornithine aminotransferase</fullName>
        <shortName evidence="4">ACOAT</shortName>
        <ecNumber evidence="4">2.6.1.11</ecNumber>
    </recommendedName>
</protein>
<dbReference type="PROSITE" id="PS00600">
    <property type="entry name" value="AA_TRANSFER_CLASS_3"/>
    <property type="match status" value="1"/>
</dbReference>
<comment type="miscellaneous">
    <text evidence="4">May also have succinyldiaminopimelate aminotransferase activity, thus carrying out the corresponding step in lysine biosynthesis.</text>
</comment>
<dbReference type="InterPro" id="IPR005814">
    <property type="entry name" value="Aminotrans_3"/>
</dbReference>
<comment type="cofactor">
    <cofactor evidence="4">
        <name>pyridoxal 5'-phosphate</name>
        <dbReference type="ChEBI" id="CHEBI:597326"/>
    </cofactor>
    <text evidence="4">Binds 1 pyridoxal phosphate per subunit.</text>
</comment>
<name>A0A212JTI3_9PROT</name>
<dbReference type="GO" id="GO:0005737">
    <property type="term" value="C:cytoplasm"/>
    <property type="evidence" value="ECO:0007669"/>
    <property type="project" value="UniProtKB-SubCell"/>
</dbReference>
<sequence length="394" mass="42425">MKVIPSVMPTYARFDVVFERGEGPWLYAADGRRFLDFAAGIAVCSLGHCHPRLVKALKDQAEKVWHTSNLYRVAGQETLSRRLVELTFADTVFFGNSGAEANECAIKIARRYQFDKGRPERYRVVVMTTAFHGRTLATVAAGDQAKGKYGFGPETAGFDRVPFGDFDAAAAAVGPETAAILVEPVQGEGGMRAADFDYLRALRKLADDRDILLMFDEVQCGVGRTGKLFAHEWSGVTPDVMSIAKGIGGGFPVGACLATERAAAPMVAGSHGSTFGGNPLAMAVGNAVLDEITAPGFLDRVNEIAAVLRAALAERVKRFPDLFEEVRGLGLMAGLKCRVPNTDVVNRLFGEGLLAVTAGDNVLRFVPPLIIGREEVEAAMAILDRVGETWRKNS</sequence>
<gene>
    <name evidence="4 5" type="primary">argD</name>
    <name evidence="5" type="ORF">KL86APRO_11628</name>
</gene>
<evidence type="ECO:0000256" key="3">
    <source>
        <dbReference type="ARBA" id="ARBA00022898"/>
    </source>
</evidence>
<dbReference type="GO" id="GO:0042802">
    <property type="term" value="F:identical protein binding"/>
    <property type="evidence" value="ECO:0007669"/>
    <property type="project" value="TreeGrafter"/>
</dbReference>